<dbReference type="RefSeq" id="XP_025557181.1">
    <property type="nucleotide sequence ID" value="XM_025711975.1"/>
</dbReference>
<dbReference type="GeneID" id="37216567"/>
<evidence type="ECO:0000313" key="2">
    <source>
        <dbReference type="Proteomes" id="UP000248405"/>
    </source>
</evidence>
<dbReference type="AlphaFoldDB" id="A0A319ASS9"/>
<dbReference type="Proteomes" id="UP000248405">
    <property type="component" value="Unassembled WGS sequence"/>
</dbReference>
<name>A0A319ASS9_ASPVC</name>
<accession>A0A319ASS9</accession>
<evidence type="ECO:0000313" key="1">
    <source>
        <dbReference type="EMBL" id="PYH63387.1"/>
    </source>
</evidence>
<keyword evidence="2" id="KW-1185">Reference proteome</keyword>
<proteinExistence type="predicted"/>
<organism evidence="1 2">
    <name type="scientific">Aspergillus vadensis (strain CBS 113365 / IMI 142717 / IBT 24658)</name>
    <dbReference type="NCBI Taxonomy" id="1448311"/>
    <lineage>
        <taxon>Eukaryota</taxon>
        <taxon>Fungi</taxon>
        <taxon>Dikarya</taxon>
        <taxon>Ascomycota</taxon>
        <taxon>Pezizomycotina</taxon>
        <taxon>Eurotiomycetes</taxon>
        <taxon>Eurotiomycetidae</taxon>
        <taxon>Eurotiales</taxon>
        <taxon>Aspergillaceae</taxon>
        <taxon>Aspergillus</taxon>
        <taxon>Aspergillus subgen. Circumdati</taxon>
    </lineage>
</organism>
<reference evidence="1" key="1">
    <citation type="submission" date="2016-12" db="EMBL/GenBank/DDBJ databases">
        <title>The genomes of Aspergillus section Nigri reveals drivers in fungal speciation.</title>
        <authorList>
            <consortium name="DOE Joint Genome Institute"/>
            <person name="Vesth T.C."/>
            <person name="Nybo J."/>
            <person name="Theobald S."/>
            <person name="Brandl J."/>
            <person name="Frisvad J.C."/>
            <person name="Nielsen K.F."/>
            <person name="Lyhne E.K."/>
            <person name="Kogle M.E."/>
            <person name="Kuo A."/>
            <person name="Riley R."/>
            <person name="Clum A."/>
            <person name="Nolan M."/>
            <person name="Lipzen A."/>
            <person name="Salamov A."/>
            <person name="Henrissat B."/>
            <person name="Wiebenga A."/>
            <person name="De Vries R.P."/>
            <person name="Grigoriev I.V."/>
            <person name="Mortensen U.H."/>
            <person name="Andersen M.R."/>
            <person name="Baker S.E."/>
        </authorList>
    </citation>
    <scope>NUCLEOTIDE SEQUENCE [LARGE SCALE GENOMIC DNA]</scope>
    <source>
        <strain evidence="1">CBS 113365</strain>
    </source>
</reference>
<sequence length="98" mass="11222">MLPPTPSWMLLRVNWWPRVTRPLLLVCAACSVWVRSRRVRLRLSIALAYRALLGDFLLSILKYRMTSAWGVAQSTQTCHTEVGIRSARSFPTPVHPYA</sequence>
<protein>
    <submittedName>
        <fullName evidence="1">Uncharacterized protein</fullName>
    </submittedName>
</protein>
<dbReference type="EMBL" id="KZ821655">
    <property type="protein sequence ID" value="PYH63387.1"/>
    <property type="molecule type" value="Genomic_DNA"/>
</dbReference>
<gene>
    <name evidence="1" type="ORF">BO88DRAFT_477560</name>
</gene>